<evidence type="ECO:0000256" key="1">
    <source>
        <dbReference type="SAM" id="Phobius"/>
    </source>
</evidence>
<dbReference type="EMBL" id="KT693188">
    <property type="protein sequence ID" value="AMA19447.1"/>
    <property type="molecule type" value="Viral_cRNA"/>
</dbReference>
<evidence type="ECO:0000259" key="3">
    <source>
        <dbReference type="Pfam" id="PF19019"/>
    </source>
</evidence>
<dbReference type="InterPro" id="IPR043603">
    <property type="entry name" value="Phlebo_G2_C"/>
</dbReference>
<feature type="transmembrane region" description="Helical" evidence="1">
    <location>
        <begin position="719"/>
        <end position="738"/>
    </location>
</feature>
<evidence type="ECO:0000259" key="2">
    <source>
        <dbReference type="Pfam" id="PF07245"/>
    </source>
</evidence>
<dbReference type="Gene3D" id="2.60.98.50">
    <property type="match status" value="1"/>
</dbReference>
<reference evidence="4 5" key="1">
    <citation type="journal article" date="2016" name="Virology">
        <title>Discovery and characterisation of a new insect-specific bunyavirus from Culex mosquitoes captured in northern Australia.</title>
        <authorList>
            <person name="Hobson-Peters J."/>
            <person name="Warrilow D."/>
            <person name="McLean B.J."/>
            <person name="Watterson D."/>
            <person name="Colmant A.M."/>
            <person name="van den Hurk A.F."/>
            <person name="Hall-Mendelin S."/>
            <person name="Hastie M.L."/>
            <person name="Gorman J.J."/>
            <person name="Harrison J.J."/>
            <person name="Prow N.A."/>
            <person name="Barnard R.T."/>
            <person name="Allcock R."/>
            <person name="Johansen C.A."/>
            <person name="Hall R.A."/>
        </authorList>
    </citation>
    <scope>NUCLEOTIDE SEQUENCE [LARGE SCALE GENOMIC DNA]</scope>
    <source>
        <strain evidence="4">TS6347</strain>
    </source>
</reference>
<feature type="domain" description="Phlebovirus glycoprotein G2 fusion" evidence="2">
    <location>
        <begin position="734"/>
        <end position="1058"/>
    </location>
</feature>
<evidence type="ECO:0000313" key="4">
    <source>
        <dbReference type="EMBL" id="AMA19447.1"/>
    </source>
</evidence>
<dbReference type="GeneID" id="37616125"/>
<dbReference type="Proteomes" id="UP000126224">
    <property type="component" value="Genome"/>
</dbReference>
<dbReference type="Pfam" id="PF19019">
    <property type="entry name" value="Phlebo_G2_C"/>
    <property type="match status" value="1"/>
</dbReference>
<dbReference type="KEGG" id="vg:37616125"/>
<keyword evidence="1" id="KW-0472">Membrane</keyword>
<dbReference type="InterPro" id="IPR009878">
    <property type="entry name" value="Phlebovirus_G2_fusion"/>
</dbReference>
<dbReference type="Gene3D" id="2.60.40.3770">
    <property type="match status" value="1"/>
</dbReference>
<name>A0A125QXS0_9VIRU</name>
<dbReference type="Pfam" id="PF07245">
    <property type="entry name" value="Phlebovirus_G2"/>
    <property type="match status" value="1"/>
</dbReference>
<evidence type="ECO:0000313" key="5">
    <source>
        <dbReference type="Proteomes" id="UP000126224"/>
    </source>
</evidence>
<keyword evidence="1" id="KW-1133">Transmembrane helix</keyword>
<feature type="transmembrane region" description="Helical" evidence="1">
    <location>
        <begin position="1197"/>
        <end position="1218"/>
    </location>
</feature>
<keyword evidence="1" id="KW-0812">Transmembrane</keyword>
<dbReference type="RefSeq" id="YP_009505328.1">
    <property type="nucleotide sequence ID" value="NC_038258.1"/>
</dbReference>
<accession>A0A125QXS0</accession>
<protein>
    <submittedName>
        <fullName evidence="4">Glycoprotein</fullName>
    </submittedName>
</protein>
<feature type="transmembrane region" description="Helical" evidence="1">
    <location>
        <begin position="632"/>
        <end position="665"/>
    </location>
</feature>
<keyword evidence="5" id="KW-1185">Reference proteome</keyword>
<proteinExistence type="predicted"/>
<feature type="domain" description="Phlebovirus glycoprotein G2 C-terminal" evidence="3">
    <location>
        <begin position="1074"/>
        <end position="1165"/>
    </location>
</feature>
<organism evidence="4 5">
    <name type="scientific">Phasivirus baduense</name>
    <dbReference type="NCBI Taxonomy" id="3052627"/>
    <lineage>
        <taxon>Viruses</taxon>
        <taxon>Riboviria</taxon>
        <taxon>Orthornavirae</taxon>
        <taxon>Negarnaviricota</taxon>
        <taxon>Polyploviricotina</taxon>
        <taxon>Bunyaviricetes</taxon>
        <taxon>Hareavirales</taxon>
        <taxon>Phenuiviridae</taxon>
        <taxon>Phasivirus</taxon>
    </lineage>
</organism>
<sequence length="1239" mass="138836">MNVSMFIVSFSICVSLQLANGAREINIKINDLDKLEASLANQGASDVLIRTIYAAANCDLRRNQILDKKLDRLLSPMDGLHQKVNEVLNKINNNKAEIKTAMPIDTTQIIINMGADQRQLNEEFEEFDANSVDQRSVVSPLQNMPSYAPLVTRELHVTPDLCRTVESMANLSRLAASKRADILSIAKNVYDYKGGNSISDFARFYVRYVGENYDMQNQVMGLAKLLGDYASTTSEHFILDNTMTEYKEPCGHMRASLRKKRNVLPERLSGGKCMKEIGDPVNRHHNSSCFSKIPHSRNLMLNLFVTINKKCKDVQSLEHGAAEREDSETIIAAGLEEGKPCVTLRFCNDADTVLTSEKVCKKSVKTPICTSNVDNLRMSLISGRFTSEDLPTDLRLMNKHYCSINGHVYDATGSCSRPIKTMQRFTLFLLDKEWRASDKDILIAHGQDVTNLCYYDCTGCKNNCTRCKGDETYISNFGSWPSATCSCSYCHDCSELFVQVEDSRFGVDATLSVEWPVTIPVEEEKEIECSSCKATCSSFKIKIERDMSFDILHFCVENNCRVIIENKPDFVYNVPEEFKHSTNFIIHYFRSDGKGKRIVKVTCSDSHTCESLTCDVCLTRFANPHCYKFVNWVVLITGVSALILTIPLLFTLYTLAKLLLLLLLIPSKAIWRCFKLLTKLMLRVTNKKVKETTIKMNNILKEEELKEVKSVKPYRAVDLLFLVAIFSVPVCLGCENSITLTSKSNDCVTNSNNVMKCVISSVTDIPLSSLGEESCLRLTDPLGHFSQLVKIKTKGLRQKCSRNILYHTVEPEFKLHNTFRCRNAGDCVNDVCERVKVSDTVPVDSVDEKKAGIGGCLRVTGFWGKGCFYPSQACQFYKIELDNSKRLSYEIFDCKEWFWEILVEITTEDHQVQTSEVKELISGVPVKTSLGFVQLLTVVAPVIKDLNGCFARRQSGITKTSLITCSTQSKFESGKVGGIQCATASLANSASRSCIIDSTQAQIVPQDDNLVFVNNFANITEDWSRNILPTNFTSSVISEDKEGTVFIQYSGKAAYTLRIKLKDYKVGHLVNKPKCEAHFRHLTGCSNCGSGATVIIEVILAPASKTPGTLYCPSAVSPSSALLNSAKPKSAFKVAFSRPEVNEECLFECGGANMTVQVEGRLLQVVNLIESEEKKSLGKYYDYFASLPWFHFGALRYFYLFIGTLVITPLLVLIYRAIKVGIWSFCKKGRKMHSYIKSQ</sequence>